<dbReference type="InterPro" id="IPR003399">
    <property type="entry name" value="Mce/MlaD"/>
</dbReference>
<dbReference type="PANTHER" id="PTHR36698:SF2">
    <property type="entry name" value="MCE_MLAD DOMAIN-CONTAINING PROTEIN"/>
    <property type="match status" value="1"/>
</dbReference>
<protein>
    <submittedName>
        <fullName evidence="4">Phospholipid/cholesterol/gamma-HCH transport system substrate-binding protein</fullName>
    </submittedName>
</protein>
<gene>
    <name evidence="4" type="ORF">SAMN04487962_10124</name>
</gene>
<evidence type="ECO:0000313" key="4">
    <source>
        <dbReference type="EMBL" id="SES65160.1"/>
    </source>
</evidence>
<keyword evidence="2" id="KW-0472">Membrane</keyword>
<evidence type="ECO:0000256" key="2">
    <source>
        <dbReference type="SAM" id="Phobius"/>
    </source>
</evidence>
<dbReference type="OrthoDB" id="9806984at2"/>
<keyword evidence="2" id="KW-1133">Transmembrane helix</keyword>
<feature type="domain" description="Mce/MlaD" evidence="3">
    <location>
        <begin position="48"/>
        <end position="116"/>
    </location>
</feature>
<reference evidence="5" key="1">
    <citation type="submission" date="2016-10" db="EMBL/GenBank/DDBJ databases">
        <authorList>
            <person name="Varghese N."/>
            <person name="Submissions S."/>
        </authorList>
    </citation>
    <scope>NUCLEOTIDE SEQUENCE [LARGE SCALE GENOMIC DNA]</scope>
    <source>
        <strain evidence="5">CGMCC 1.6489</strain>
    </source>
</reference>
<dbReference type="RefSeq" id="WP_091848208.1">
    <property type="nucleotide sequence ID" value="NZ_FOHZ01000001.1"/>
</dbReference>
<dbReference type="AlphaFoldDB" id="A0A1H9Y8K8"/>
<keyword evidence="1" id="KW-0175">Coiled coil</keyword>
<sequence>MEPRAHHVLIGLFTVVTIAAILLFALWLGDSQGNREYTWYEIGFRQGVSGLSEGSPVQYSGIEVGNVAELRLDPENPSHVLALVRVYEDVPVRENTKASLSLANITGAMTIQLSGGTADSKILKGDRRNPPYIQAEPSQLSALMSNSESLFQRADDFLTNANQFLSEENADNLTAALENLRTASDSLVGERENLNRALVAVYEAAARAEQTFERYERLGNYLDELLEQEGQPMLASARSAAESLEQATIRIDTLVADNEGSVGQGLQSLGELAPVMQELETTLRNLRRLTQRLEEDPGKALLGQDPIQEVSP</sequence>
<evidence type="ECO:0000256" key="1">
    <source>
        <dbReference type="SAM" id="Coils"/>
    </source>
</evidence>
<dbReference type="Pfam" id="PF02470">
    <property type="entry name" value="MlaD"/>
    <property type="match status" value="1"/>
</dbReference>
<dbReference type="PANTHER" id="PTHR36698">
    <property type="entry name" value="BLL5892 PROTEIN"/>
    <property type="match status" value="1"/>
</dbReference>
<keyword evidence="5" id="KW-1185">Reference proteome</keyword>
<evidence type="ECO:0000313" key="5">
    <source>
        <dbReference type="Proteomes" id="UP000198762"/>
    </source>
</evidence>
<feature type="transmembrane region" description="Helical" evidence="2">
    <location>
        <begin position="7"/>
        <end position="28"/>
    </location>
</feature>
<keyword evidence="2" id="KW-0812">Transmembrane</keyword>
<organism evidence="4 5">
    <name type="scientific">Marinobacter segnicrescens</name>
    <dbReference type="NCBI Taxonomy" id="430453"/>
    <lineage>
        <taxon>Bacteria</taxon>
        <taxon>Pseudomonadati</taxon>
        <taxon>Pseudomonadota</taxon>
        <taxon>Gammaproteobacteria</taxon>
        <taxon>Pseudomonadales</taxon>
        <taxon>Marinobacteraceae</taxon>
        <taxon>Marinobacter</taxon>
    </lineage>
</organism>
<name>A0A1H9Y8K8_9GAMM</name>
<dbReference type="Proteomes" id="UP000198762">
    <property type="component" value="Unassembled WGS sequence"/>
</dbReference>
<dbReference type="STRING" id="430453.SAMN04487962_10124"/>
<accession>A0A1H9Y8K8</accession>
<feature type="coiled-coil region" evidence="1">
    <location>
        <begin position="177"/>
        <end position="211"/>
    </location>
</feature>
<dbReference type="EMBL" id="FOHZ01000001">
    <property type="protein sequence ID" value="SES65160.1"/>
    <property type="molecule type" value="Genomic_DNA"/>
</dbReference>
<proteinExistence type="predicted"/>
<evidence type="ECO:0000259" key="3">
    <source>
        <dbReference type="Pfam" id="PF02470"/>
    </source>
</evidence>